<evidence type="ECO:0000259" key="3">
    <source>
        <dbReference type="SMART" id="SM00093"/>
    </source>
</evidence>
<proteinExistence type="inferred from homology"/>
<name>A0A0E0BGX0_9ORYZ</name>
<dbReference type="Gene3D" id="3.30.497.10">
    <property type="entry name" value="Antithrombin, subunit I, domain 2"/>
    <property type="match status" value="2"/>
</dbReference>
<dbReference type="Gramene" id="OGLUM11G07020.1">
    <property type="protein sequence ID" value="OGLUM11G07020.1"/>
    <property type="gene ID" value="OGLUM11G07020"/>
</dbReference>
<dbReference type="Proteomes" id="UP000026961">
    <property type="component" value="Chromosome 11"/>
</dbReference>
<dbReference type="InterPro" id="IPR036186">
    <property type="entry name" value="Serpin_sf"/>
</dbReference>
<reference evidence="4" key="2">
    <citation type="submission" date="2018-05" db="EMBL/GenBank/DDBJ databases">
        <title>OgluRS3 (Oryza glumaepatula Reference Sequence Version 3).</title>
        <authorList>
            <person name="Zhang J."/>
            <person name="Kudrna D."/>
            <person name="Lee S."/>
            <person name="Talag J."/>
            <person name="Welchert J."/>
            <person name="Wing R.A."/>
        </authorList>
    </citation>
    <scope>NUCLEOTIDE SEQUENCE [LARGE SCALE GENOMIC DNA]</scope>
</reference>
<reference evidence="4" key="1">
    <citation type="submission" date="2015-04" db="UniProtKB">
        <authorList>
            <consortium name="EnsemblPlants"/>
        </authorList>
    </citation>
    <scope>IDENTIFICATION</scope>
</reference>
<protein>
    <recommendedName>
        <fullName evidence="3">Serpin domain-containing protein</fullName>
    </recommendedName>
</protein>
<feature type="domain" description="Serpin" evidence="3">
    <location>
        <begin position="1"/>
        <end position="318"/>
    </location>
</feature>
<dbReference type="Pfam" id="PF00079">
    <property type="entry name" value="Serpin"/>
    <property type="match status" value="2"/>
</dbReference>
<feature type="domain" description="Serpin" evidence="3">
    <location>
        <begin position="399"/>
        <end position="792"/>
    </location>
</feature>
<keyword evidence="5" id="KW-1185">Reference proteome</keyword>
<dbReference type="AlphaFoldDB" id="A0A0E0BGX0"/>
<dbReference type="eggNOG" id="KOG2392">
    <property type="taxonomic scope" value="Eukaryota"/>
</dbReference>
<dbReference type="InterPro" id="IPR042178">
    <property type="entry name" value="Serpin_sf_1"/>
</dbReference>
<sequence>MATTALADRSASGGPRVAFASGVWCDAALPLKHAYRDAVVARYKAEATTVDFKNKEADQRVDAAGPQVTRGLIDSVLPPGSVGPATAIVLGNAIYFKGNWERPFMAKNTRKKPFYRLDAGVIVDDVPYMSSSNSKQYVAMHDGFKRAEAPYQARGGSDLTRYAMAVFLPDARDGLRRLVEKMASRPGFLDEHLPSESVRVGEFMVPKFKVSFAGSVVGVLEQLGLRLSFSPELADLSVMVEDDGSGLPLFVSQVVHAVLEVNEEGSKAAAITMAVGGIGCAMVKPPPPVDFVADHLFASFIVEQVSLAVVFAGHLSKNSVRSDVGQAVVLLRIKSKLRNPYKSTHASCNATYFTGQIRLTSRAASQPRSRRFVMAAAKEDDTAGGGEASCRSGQAALAARLLKSLAAGASAGGNNLIFSPLSIHVAVAMMSAGADGSTLAEILAVAGAPSRPELEAFVRGVVMGRVLADQSPAGGPCVSFACGSWLDASYSLKPAYRDAIVGTYKGAASTPVEARKEINAWVAKATKNLIMEVIKPESQSVDTRHVVGNAIYFKGEWLNPFDKSDTAEREFRRLDGSSVEVPFMQRPAGSYHHVACHDGFRVLRLPYKATGDTYNLKLRYSLPSFAMLVFLPDDRDGLPGLLDRITASPEFVDDHLPPGCVPVGRFRVPKFKLAFCHYGIADVLRGLGLRLPFDMFAAEMSGIAVEGDGGGEDAAMFVSSVIHKAVVEVNEEGSEAAAYTEESDDDLGCSLYDDDYTPPPKLVDFVADHPFAFFIVEERSQAIVFAGHVLDPSEEE</sequence>
<dbReference type="PANTHER" id="PTHR11461">
    <property type="entry name" value="SERINE PROTEASE INHIBITOR, SERPIN"/>
    <property type="match status" value="1"/>
</dbReference>
<comment type="similarity">
    <text evidence="1 2">Belongs to the serpin family.</text>
</comment>
<dbReference type="EnsemblPlants" id="OGLUM11G07020.1">
    <property type="protein sequence ID" value="OGLUM11G07020.1"/>
    <property type="gene ID" value="OGLUM11G07020"/>
</dbReference>
<dbReference type="CDD" id="cd02043">
    <property type="entry name" value="serpinP_plants"/>
    <property type="match status" value="1"/>
</dbReference>
<dbReference type="InterPro" id="IPR000215">
    <property type="entry name" value="Serpin_fam"/>
</dbReference>
<dbReference type="GO" id="GO:0005615">
    <property type="term" value="C:extracellular space"/>
    <property type="evidence" value="ECO:0007669"/>
    <property type="project" value="InterPro"/>
</dbReference>
<evidence type="ECO:0000313" key="5">
    <source>
        <dbReference type="Proteomes" id="UP000026961"/>
    </source>
</evidence>
<dbReference type="GO" id="GO:0004867">
    <property type="term" value="F:serine-type endopeptidase inhibitor activity"/>
    <property type="evidence" value="ECO:0007669"/>
    <property type="project" value="InterPro"/>
</dbReference>
<evidence type="ECO:0000313" key="4">
    <source>
        <dbReference type="EnsemblPlants" id="OGLUM11G07020.1"/>
    </source>
</evidence>
<dbReference type="HOGENOM" id="CLU_022846_0_0_1"/>
<dbReference type="InterPro" id="IPR023796">
    <property type="entry name" value="Serpin_dom"/>
</dbReference>
<accession>A0A0E0BGX0</accession>
<organism evidence="4">
    <name type="scientific">Oryza glumipatula</name>
    <dbReference type="NCBI Taxonomy" id="40148"/>
    <lineage>
        <taxon>Eukaryota</taxon>
        <taxon>Viridiplantae</taxon>
        <taxon>Streptophyta</taxon>
        <taxon>Embryophyta</taxon>
        <taxon>Tracheophyta</taxon>
        <taxon>Spermatophyta</taxon>
        <taxon>Magnoliopsida</taxon>
        <taxon>Liliopsida</taxon>
        <taxon>Poales</taxon>
        <taxon>Poaceae</taxon>
        <taxon>BOP clade</taxon>
        <taxon>Oryzoideae</taxon>
        <taxon>Oryzeae</taxon>
        <taxon>Oryzinae</taxon>
        <taxon>Oryza</taxon>
    </lineage>
</organism>
<dbReference type="InterPro" id="IPR042185">
    <property type="entry name" value="Serpin_sf_2"/>
</dbReference>
<dbReference type="STRING" id="40148.A0A0E0BGX0"/>
<dbReference type="SUPFAM" id="SSF56574">
    <property type="entry name" value="Serpins"/>
    <property type="match status" value="2"/>
</dbReference>
<evidence type="ECO:0000256" key="2">
    <source>
        <dbReference type="RuleBase" id="RU000411"/>
    </source>
</evidence>
<evidence type="ECO:0000256" key="1">
    <source>
        <dbReference type="ARBA" id="ARBA00009500"/>
    </source>
</evidence>
<dbReference type="SMART" id="SM00093">
    <property type="entry name" value="SERPIN"/>
    <property type="match status" value="2"/>
</dbReference>
<dbReference type="PANTHER" id="PTHR11461:SF385">
    <property type="entry name" value="SERPIN DOMAIN-CONTAINING PROTEIN"/>
    <property type="match status" value="1"/>
</dbReference>
<dbReference type="Gene3D" id="2.30.39.10">
    <property type="entry name" value="Alpha-1-antitrypsin, domain 1"/>
    <property type="match status" value="2"/>
</dbReference>